<evidence type="ECO:0000313" key="2">
    <source>
        <dbReference type="EMBL" id="MBQ0961072.1"/>
    </source>
</evidence>
<sequence length="222" mass="24871">MRIDERTAVTEQLVPGSSKLFFFFGGIAGAIGIPPFEFYRAAGILDHSKVFMRDLEQAWYQRGLSGVGDDALSVGEYLQRKIRETGASDICFIGNSMGGFAALLFCAMLRTGHAIAFAPQTFVSAEKRSLHRDQRWAPQISRLQSSKRESDILDLEPWIARMHPEMKARVLVSQTDRLDELHADELAQFPHIDIQRHPHGGHALVKTLRDEGLLEELLRSAG</sequence>
<gene>
    <name evidence="2" type="ORF">KAK06_19105</name>
</gene>
<feature type="transmembrane region" description="Helical" evidence="1">
    <location>
        <begin position="20"/>
        <end position="39"/>
    </location>
</feature>
<proteinExistence type="predicted"/>
<dbReference type="EMBL" id="JAGQDE010000022">
    <property type="protein sequence ID" value="MBQ0961072.1"/>
    <property type="molecule type" value="Genomic_DNA"/>
</dbReference>
<keyword evidence="1" id="KW-1133">Transmembrane helix</keyword>
<evidence type="ECO:0008006" key="4">
    <source>
        <dbReference type="Google" id="ProtNLM"/>
    </source>
</evidence>
<accession>A0A940YQG8</accession>
<dbReference type="SUPFAM" id="SSF53474">
    <property type="entry name" value="alpha/beta-Hydrolases"/>
    <property type="match status" value="1"/>
</dbReference>
<keyword evidence="3" id="KW-1185">Reference proteome</keyword>
<dbReference type="AlphaFoldDB" id="A0A940YQG8"/>
<dbReference type="Gene3D" id="3.40.50.1820">
    <property type="entry name" value="alpha/beta hydrolase"/>
    <property type="match status" value="1"/>
</dbReference>
<evidence type="ECO:0000313" key="3">
    <source>
        <dbReference type="Proteomes" id="UP000678374"/>
    </source>
</evidence>
<dbReference type="RefSeq" id="WP_210803746.1">
    <property type="nucleotide sequence ID" value="NZ_JAGQDE010000022.1"/>
</dbReference>
<evidence type="ECO:0000256" key="1">
    <source>
        <dbReference type="SAM" id="Phobius"/>
    </source>
</evidence>
<dbReference type="Proteomes" id="UP000678374">
    <property type="component" value="Unassembled WGS sequence"/>
</dbReference>
<comment type="caution">
    <text evidence="2">The sequence shown here is derived from an EMBL/GenBank/DDBJ whole genome shotgun (WGS) entry which is preliminary data.</text>
</comment>
<organism evidence="2 3">
    <name type="scientific">Ideonella aquatica</name>
    <dbReference type="NCBI Taxonomy" id="2824119"/>
    <lineage>
        <taxon>Bacteria</taxon>
        <taxon>Pseudomonadati</taxon>
        <taxon>Pseudomonadota</taxon>
        <taxon>Betaproteobacteria</taxon>
        <taxon>Burkholderiales</taxon>
        <taxon>Sphaerotilaceae</taxon>
        <taxon>Ideonella</taxon>
    </lineage>
</organism>
<keyword evidence="1" id="KW-0472">Membrane</keyword>
<dbReference type="InterPro" id="IPR029058">
    <property type="entry name" value="AB_hydrolase_fold"/>
</dbReference>
<protein>
    <recommendedName>
        <fullName evidence="4">Alpha/beta hydrolase</fullName>
    </recommendedName>
</protein>
<reference evidence="2" key="1">
    <citation type="submission" date="2021-04" db="EMBL/GenBank/DDBJ databases">
        <title>The genome sequence of Ideonella sp. 4Y11.</title>
        <authorList>
            <person name="Liu Y."/>
        </authorList>
    </citation>
    <scope>NUCLEOTIDE SEQUENCE</scope>
    <source>
        <strain evidence="2">4Y11</strain>
    </source>
</reference>
<name>A0A940YQG8_9BURK</name>
<keyword evidence="1" id="KW-0812">Transmembrane</keyword>